<evidence type="ECO:0000256" key="1">
    <source>
        <dbReference type="ARBA" id="ARBA00010641"/>
    </source>
</evidence>
<evidence type="ECO:0000313" key="9">
    <source>
        <dbReference type="Proteomes" id="UP000011074"/>
    </source>
</evidence>
<dbReference type="InterPro" id="IPR013325">
    <property type="entry name" value="RNA_pol_sigma_r2"/>
</dbReference>
<dbReference type="InterPro" id="IPR039425">
    <property type="entry name" value="RNA_pol_sigma-70-like"/>
</dbReference>
<dbReference type="GO" id="GO:0003677">
    <property type="term" value="F:DNA binding"/>
    <property type="evidence" value="ECO:0007669"/>
    <property type="project" value="UniProtKB-KW"/>
</dbReference>
<dbReference type="InterPro" id="IPR013324">
    <property type="entry name" value="RNA_pol_sigma_r3/r4-like"/>
</dbReference>
<dbReference type="InterPro" id="IPR013249">
    <property type="entry name" value="RNA_pol_sigma70_r4_t2"/>
</dbReference>
<dbReference type="Proteomes" id="UP000011074">
    <property type="component" value="Plasmid pSRP1"/>
</dbReference>
<dbReference type="GeneID" id="66860600"/>
<dbReference type="PANTHER" id="PTHR43133:SF8">
    <property type="entry name" value="RNA POLYMERASE SIGMA FACTOR HI_1459-RELATED"/>
    <property type="match status" value="1"/>
</dbReference>
<sequence>MNDRDADPPPSTGAFAGVTRPAAGTEKPSLTSPPSTSASPEPHIPETRRPAEHREDRWANFAEFYDQQMARLIRHLMRQGASMHEAAEAAQAAFTEALMQWERIKYPAAWVRLVAQRLYLRQSARREDLANEIPDTPGNMCPLRQVELGEEESRVYSTLASLPPHQRTVMAWHLDGFSTADIGKALSMSPEAVRQNLNRSRSRLKTILLDWTDGGGR</sequence>
<feature type="compositionally biased region" description="Low complexity" evidence="6">
    <location>
        <begin position="28"/>
        <end position="41"/>
    </location>
</feature>
<keyword evidence="3" id="KW-0731">Sigma factor</keyword>
<dbReference type="Gene3D" id="1.10.1740.10">
    <property type="match status" value="1"/>
</dbReference>
<dbReference type="InterPro" id="IPR036388">
    <property type="entry name" value="WH-like_DNA-bd_sf"/>
</dbReference>
<feature type="region of interest" description="Disordered" evidence="6">
    <location>
        <begin position="1"/>
        <end position="53"/>
    </location>
</feature>
<evidence type="ECO:0000256" key="5">
    <source>
        <dbReference type="ARBA" id="ARBA00023163"/>
    </source>
</evidence>
<keyword evidence="4" id="KW-0238">DNA-binding</keyword>
<dbReference type="EMBL" id="CP048262">
    <property type="protein sequence ID" value="QST86679.1"/>
    <property type="molecule type" value="Genomic_DNA"/>
</dbReference>
<evidence type="ECO:0000256" key="4">
    <source>
        <dbReference type="ARBA" id="ARBA00023125"/>
    </source>
</evidence>
<evidence type="ECO:0000256" key="3">
    <source>
        <dbReference type="ARBA" id="ARBA00023082"/>
    </source>
</evidence>
<evidence type="ECO:0000256" key="6">
    <source>
        <dbReference type="SAM" id="MobiDB-lite"/>
    </source>
</evidence>
<gene>
    <name evidence="8" type="ORF">SRIM_041445</name>
</gene>
<accession>A0A8A1V3V8</accession>
<proteinExistence type="inferred from homology"/>
<dbReference type="GO" id="GO:0006352">
    <property type="term" value="P:DNA-templated transcription initiation"/>
    <property type="evidence" value="ECO:0007669"/>
    <property type="project" value="InterPro"/>
</dbReference>
<name>A0A8A1V3V8_STRR1</name>
<dbReference type="RefSeq" id="WP_078587049.1">
    <property type="nucleotide sequence ID" value="NZ_CP048262.1"/>
</dbReference>
<keyword evidence="2" id="KW-0805">Transcription regulation</keyword>
<dbReference type="NCBIfam" id="TIGR02937">
    <property type="entry name" value="sigma70-ECF"/>
    <property type="match status" value="1"/>
</dbReference>
<dbReference type="Gene3D" id="1.10.10.10">
    <property type="entry name" value="Winged helix-like DNA-binding domain superfamily/Winged helix DNA-binding domain"/>
    <property type="match status" value="1"/>
</dbReference>
<evidence type="ECO:0000313" key="8">
    <source>
        <dbReference type="EMBL" id="QST86679.1"/>
    </source>
</evidence>
<dbReference type="PANTHER" id="PTHR43133">
    <property type="entry name" value="RNA POLYMERASE ECF-TYPE SIGMA FACTO"/>
    <property type="match status" value="1"/>
</dbReference>
<feature type="domain" description="RNA polymerase sigma factor 70 region 4 type 2" evidence="7">
    <location>
        <begin position="154"/>
        <end position="204"/>
    </location>
</feature>
<geneLocation type="plasmid" evidence="8 9">
    <name>pSRP1</name>
</geneLocation>
<evidence type="ECO:0000259" key="7">
    <source>
        <dbReference type="Pfam" id="PF08281"/>
    </source>
</evidence>
<organism evidence="8 9">
    <name type="scientific">Streptomyces rimosus subsp. rimosus (strain ATCC 10970 / DSM 40260 / JCM 4667 / NRRL 2234)</name>
    <dbReference type="NCBI Taxonomy" id="1265868"/>
    <lineage>
        <taxon>Bacteria</taxon>
        <taxon>Bacillati</taxon>
        <taxon>Actinomycetota</taxon>
        <taxon>Actinomycetes</taxon>
        <taxon>Kitasatosporales</taxon>
        <taxon>Streptomycetaceae</taxon>
        <taxon>Streptomyces</taxon>
    </lineage>
</organism>
<dbReference type="SUPFAM" id="SSF88659">
    <property type="entry name" value="Sigma3 and sigma4 domains of RNA polymerase sigma factors"/>
    <property type="match status" value="1"/>
</dbReference>
<dbReference type="Pfam" id="PF08281">
    <property type="entry name" value="Sigma70_r4_2"/>
    <property type="match status" value="1"/>
</dbReference>
<dbReference type="AlphaFoldDB" id="A0A8A1V3V8"/>
<dbReference type="GO" id="GO:0016987">
    <property type="term" value="F:sigma factor activity"/>
    <property type="evidence" value="ECO:0007669"/>
    <property type="project" value="UniProtKB-KW"/>
</dbReference>
<dbReference type="SUPFAM" id="SSF88946">
    <property type="entry name" value="Sigma2 domain of RNA polymerase sigma factors"/>
    <property type="match status" value="1"/>
</dbReference>
<comment type="similarity">
    <text evidence="1">Belongs to the sigma-70 factor family. ECF subfamily.</text>
</comment>
<reference evidence="8" key="3">
    <citation type="journal article" date="2021" name="bioRxiv">
        <title>Bilateral symmetry of linear streptomycete chromosomes.</title>
        <authorList>
            <person name="Algora-Gallardo L."/>
            <person name="Schniete J.K."/>
            <person name="Mark D.R."/>
            <person name="Hunter I.S."/>
            <person name="Herron P.R."/>
        </authorList>
    </citation>
    <scope>NUCLEOTIDE SEQUENCE</scope>
    <source>
        <strain evidence="8">ATCC 10970</strain>
        <plasmid evidence="8">pSRP1</plasmid>
    </source>
</reference>
<evidence type="ECO:0000256" key="2">
    <source>
        <dbReference type="ARBA" id="ARBA00023015"/>
    </source>
</evidence>
<dbReference type="InterPro" id="IPR014284">
    <property type="entry name" value="RNA_pol_sigma-70_dom"/>
</dbReference>
<feature type="compositionally biased region" description="Basic and acidic residues" evidence="6">
    <location>
        <begin position="43"/>
        <end position="53"/>
    </location>
</feature>
<keyword evidence="8" id="KW-0614">Plasmid</keyword>
<protein>
    <submittedName>
        <fullName evidence="8">Sigma-70 family RNA polymerase sigma factor</fullName>
    </submittedName>
</protein>
<reference evidence="8" key="1">
    <citation type="submission" date="2012-12" db="EMBL/GenBank/DDBJ databases">
        <authorList>
            <person name="Pethick F.E."/>
            <person name="MacFadyen A.C."/>
            <person name="Tang Z."/>
            <person name="Sangal V."/>
            <person name="Tze-Tze L."/>
            <person name="Chu J."/>
            <person name="Guo M."/>
            <person name="Kirby R."/>
            <person name="Hoskisson P.A."/>
            <person name="Herron P.R."/>
            <person name="Hunter I.S."/>
        </authorList>
    </citation>
    <scope>NUCLEOTIDE SEQUENCE</scope>
    <source>
        <strain evidence="8">ATCC 10970</strain>
        <plasmid evidence="8">pSRP1</plasmid>
    </source>
</reference>
<keyword evidence="5" id="KW-0804">Transcription</keyword>
<reference evidence="8" key="2">
    <citation type="submission" date="2020-01" db="EMBL/GenBank/DDBJ databases">
        <authorList>
            <person name="Algora L."/>
            <person name="Schniete J.K."/>
            <person name="MacFadyen A."/>
            <person name="Hoskisson P.A."/>
            <person name="Hunter I.S."/>
            <person name="Herron P.R."/>
        </authorList>
    </citation>
    <scope>NUCLEOTIDE SEQUENCE</scope>
    <source>
        <strain evidence="8">ATCC 10970</strain>
        <plasmid evidence="8">pSRP1</plasmid>
    </source>
</reference>